<evidence type="ECO:0000256" key="2">
    <source>
        <dbReference type="SAM" id="Phobius"/>
    </source>
</evidence>
<accession>A0A366HUY4</accession>
<evidence type="ECO:0000256" key="1">
    <source>
        <dbReference type="SAM" id="MobiDB-lite"/>
    </source>
</evidence>
<evidence type="ECO:0008006" key="5">
    <source>
        <dbReference type="Google" id="ProtNLM"/>
    </source>
</evidence>
<feature type="region of interest" description="Disordered" evidence="1">
    <location>
        <begin position="185"/>
        <end position="214"/>
    </location>
</feature>
<dbReference type="EMBL" id="QNRR01000002">
    <property type="protein sequence ID" value="RBP46517.1"/>
    <property type="molecule type" value="Genomic_DNA"/>
</dbReference>
<feature type="transmembrane region" description="Helical" evidence="2">
    <location>
        <begin position="20"/>
        <end position="37"/>
    </location>
</feature>
<protein>
    <recommendedName>
        <fullName evidence="5">Type II secretion system protein GspG C-terminal domain-containing protein</fullName>
    </recommendedName>
</protein>
<keyword evidence="2" id="KW-0812">Transmembrane</keyword>
<dbReference type="RefSeq" id="WP_113958023.1">
    <property type="nucleotide sequence ID" value="NZ_QNRR01000002.1"/>
</dbReference>
<gene>
    <name evidence="3" type="ORF">DES53_102908</name>
</gene>
<keyword evidence="4" id="KW-1185">Reference proteome</keyword>
<name>A0A366HUY4_9BACT</name>
<comment type="caution">
    <text evidence="3">The sequence shown here is derived from an EMBL/GenBank/DDBJ whole genome shotgun (WGS) entry which is preliminary data.</text>
</comment>
<evidence type="ECO:0000313" key="4">
    <source>
        <dbReference type="Proteomes" id="UP000253426"/>
    </source>
</evidence>
<proteinExistence type="predicted"/>
<feature type="compositionally biased region" description="Acidic residues" evidence="1">
    <location>
        <begin position="203"/>
        <end position="214"/>
    </location>
</feature>
<reference evidence="3 4" key="1">
    <citation type="submission" date="2018-06" db="EMBL/GenBank/DDBJ databases">
        <title>Genomic Encyclopedia of Type Strains, Phase IV (KMG-IV): sequencing the most valuable type-strain genomes for metagenomic binning, comparative biology and taxonomic classification.</title>
        <authorList>
            <person name="Goeker M."/>
        </authorList>
    </citation>
    <scope>NUCLEOTIDE SEQUENCE [LARGE SCALE GENOMIC DNA]</scope>
    <source>
        <strain evidence="3 4">DSM 25532</strain>
    </source>
</reference>
<dbReference type="Proteomes" id="UP000253426">
    <property type="component" value="Unassembled WGS sequence"/>
</dbReference>
<keyword evidence="2" id="KW-1133">Transmembrane helix</keyword>
<keyword evidence="2" id="KW-0472">Membrane</keyword>
<dbReference type="AlphaFoldDB" id="A0A366HUY4"/>
<organism evidence="3 4">
    <name type="scientific">Roseimicrobium gellanilyticum</name>
    <dbReference type="NCBI Taxonomy" id="748857"/>
    <lineage>
        <taxon>Bacteria</taxon>
        <taxon>Pseudomonadati</taxon>
        <taxon>Verrucomicrobiota</taxon>
        <taxon>Verrucomicrobiia</taxon>
        <taxon>Verrucomicrobiales</taxon>
        <taxon>Verrucomicrobiaceae</taxon>
        <taxon>Roseimicrobium</taxon>
    </lineage>
</organism>
<dbReference type="OrthoDB" id="191830at2"/>
<evidence type="ECO:0000313" key="3">
    <source>
        <dbReference type="EMBL" id="RBP46517.1"/>
    </source>
</evidence>
<sequence>MSHQQSSTRFKGDGGIPSSVWVLSCTLLVVTAGLYWVSGARRTVPPAGAQAGTVMPSLSAKTPSNISIRAQAAADAGTARVVLPDNTGALVLPELAESARELNAPGSTVERDLEIVDVLLDAYRKMNHGTNPQGGENDEIVAQLTGAKGNRLAVFPPDHPFIDPQGRLLDRWGTPFHFHPVSSDTLEVRSAGPDQKLWTPDDVIQDEAAPSEEE</sequence>